<gene>
    <name evidence="1" type="ORF">KW869_25875</name>
</gene>
<dbReference type="EMBL" id="JAHWXS010000051">
    <property type="protein sequence ID" value="MFK5736969.1"/>
    <property type="molecule type" value="Genomic_DNA"/>
</dbReference>
<name>A0ABW8P3Y6_9PSED</name>
<comment type="caution">
    <text evidence="1">The sequence shown here is derived from an EMBL/GenBank/DDBJ whole genome shotgun (WGS) entry which is preliminary data.</text>
</comment>
<accession>A0ABW8P3Y6</accession>
<evidence type="ECO:0000313" key="1">
    <source>
        <dbReference type="EMBL" id="MFK5736969.1"/>
    </source>
</evidence>
<proteinExistence type="predicted"/>
<organism evidence="1 2">
    <name type="scientific">Pseudomonas urmiensis</name>
    <dbReference type="NCBI Taxonomy" id="2745493"/>
    <lineage>
        <taxon>Bacteria</taxon>
        <taxon>Pseudomonadati</taxon>
        <taxon>Pseudomonadota</taxon>
        <taxon>Gammaproteobacteria</taxon>
        <taxon>Pseudomonadales</taxon>
        <taxon>Pseudomonadaceae</taxon>
        <taxon>Pseudomonas</taxon>
    </lineage>
</organism>
<evidence type="ECO:0000313" key="2">
    <source>
        <dbReference type="Proteomes" id="UP001621534"/>
    </source>
</evidence>
<reference evidence="1 2" key="1">
    <citation type="journal article" date="2012" name="Plant Soil">
        <title>Screening of plant growth-promoting traits in arsenic-resistant bacteria isolated from the rhizosphere of soybean plants from Argentinean agricultural soil.</title>
        <authorList>
            <person name="Wevar Oller A.L."/>
            <person name="Talano M.A."/>
            <person name="Agostini E."/>
        </authorList>
    </citation>
    <scope>NUCLEOTIDE SEQUENCE [LARGE SCALE GENOMIC DNA]</scope>
    <source>
        <strain evidence="1 2">AW4</strain>
    </source>
</reference>
<dbReference type="RefSeq" id="WP_405130373.1">
    <property type="nucleotide sequence ID" value="NZ_JAHWXS010000051.1"/>
</dbReference>
<sequence length="119" mass="13655">MFKDYLSNPETYDRLEEHLINTFKNSLAKEAIQPEKFLTPHYIDICVDGTRLRDANPIFSVRNTDTGNILRIVISEGVKGYSAIHNDIEGFDELCLVIQLRNLGRAIKETIKWAKSQSK</sequence>
<protein>
    <submittedName>
        <fullName evidence="1">Uncharacterized protein</fullName>
    </submittedName>
</protein>
<keyword evidence="2" id="KW-1185">Reference proteome</keyword>
<dbReference type="Proteomes" id="UP001621534">
    <property type="component" value="Unassembled WGS sequence"/>
</dbReference>